<dbReference type="Pfam" id="PF04717">
    <property type="entry name" value="Phage_base_V"/>
    <property type="match status" value="1"/>
</dbReference>
<accession>A0A7W8ZXD5</accession>
<proteinExistence type="predicted"/>
<dbReference type="AlphaFoldDB" id="A0A7W8ZXD5"/>
<name>A0A7W8ZXD5_9MICO</name>
<dbReference type="OrthoDB" id="1907165at2"/>
<dbReference type="SUPFAM" id="SSF69279">
    <property type="entry name" value="Phage tail proteins"/>
    <property type="match status" value="1"/>
</dbReference>
<dbReference type="SUPFAM" id="SSF69255">
    <property type="entry name" value="gp5 N-terminal domain-like"/>
    <property type="match status" value="1"/>
</dbReference>
<dbReference type="RefSeq" id="WP_052542391.1">
    <property type="nucleotide sequence ID" value="NZ_JACHBQ010000001.1"/>
</dbReference>
<evidence type="ECO:0000313" key="2">
    <source>
        <dbReference type="EMBL" id="MBB5641926.1"/>
    </source>
</evidence>
<evidence type="ECO:0000259" key="1">
    <source>
        <dbReference type="Pfam" id="PF04717"/>
    </source>
</evidence>
<gene>
    <name evidence="2" type="ORF">BJ997_002474</name>
</gene>
<sequence length="506" mass="52691">MTEVQGLPEIIITLGRDRLTAAEAASVSSIEVHAALAQPTRCSITWLTLDAGRRVDPAPGDALRVEVVGVRRALFVGEVTVVEHSYGADLSEEIRVRAYDALHRLRKRQFTRVHADVDLNGLAVALCAGTGLSVVGGTGRPARTYQLACSDLSLLVQASRRAGLYPVVDESALRLVGLEGEGEPVELVLGTTLHSAELEISQEPAFLSASVTGWNPDSAAIVHGEADDNRARAGVRADAAPQSVGGGGALLRQNDTLVDDSAAADLAQAELDVRAAGEITGVFVAEGDPRIRVGGRVKISGVTASLEGTYTVCDVVHSVQGSGYETTVSTRPPAFPATPATSRPADVTTLGLVVDVEDPEQRARVQVDLACYPQVTTGWAPVLTQGAGTGKGAVLLPNTGDTVLVLLVAADPADAVVLGGLFGPEKVPDTDLAGTRGRRFTVATADGQRVVLDGDDHSIRLEDGHGSSVSLGPDLFSLHSATDLTIEAPGHAMKVRAKTVDFEEAT</sequence>
<dbReference type="Gene3D" id="2.40.50.230">
    <property type="entry name" value="Gp5 N-terminal domain"/>
    <property type="match status" value="1"/>
</dbReference>
<dbReference type="Proteomes" id="UP000561726">
    <property type="component" value="Unassembled WGS sequence"/>
</dbReference>
<protein>
    <submittedName>
        <fullName evidence="2">Phage baseplate assembly protein gpV</fullName>
    </submittedName>
</protein>
<reference evidence="2 3" key="1">
    <citation type="submission" date="2020-08" db="EMBL/GenBank/DDBJ databases">
        <title>Sequencing the genomes of 1000 actinobacteria strains.</title>
        <authorList>
            <person name="Klenk H.-P."/>
        </authorList>
    </citation>
    <scope>NUCLEOTIDE SEQUENCE [LARGE SCALE GENOMIC DNA]</scope>
    <source>
        <strain evidence="2 3">DSM 21065</strain>
    </source>
</reference>
<evidence type="ECO:0000313" key="3">
    <source>
        <dbReference type="Proteomes" id="UP000561726"/>
    </source>
</evidence>
<feature type="domain" description="Gp5/Type VI secretion system Vgr protein OB-fold" evidence="1">
    <location>
        <begin position="350"/>
        <end position="422"/>
    </location>
</feature>
<dbReference type="InterPro" id="IPR037026">
    <property type="entry name" value="Vgr_OB-fold_dom_sf"/>
</dbReference>
<organism evidence="2 3">
    <name type="scientific">Cryobacterium roopkundense</name>
    <dbReference type="NCBI Taxonomy" id="1001240"/>
    <lineage>
        <taxon>Bacteria</taxon>
        <taxon>Bacillati</taxon>
        <taxon>Actinomycetota</taxon>
        <taxon>Actinomycetes</taxon>
        <taxon>Micrococcales</taxon>
        <taxon>Microbacteriaceae</taxon>
        <taxon>Cryobacterium</taxon>
    </lineage>
</organism>
<dbReference type="EMBL" id="JACHBQ010000001">
    <property type="protein sequence ID" value="MBB5641926.1"/>
    <property type="molecule type" value="Genomic_DNA"/>
</dbReference>
<comment type="caution">
    <text evidence="2">The sequence shown here is derived from an EMBL/GenBank/DDBJ whole genome shotgun (WGS) entry which is preliminary data.</text>
</comment>
<dbReference type="InterPro" id="IPR006531">
    <property type="entry name" value="Gp5/Vgr_OB"/>
</dbReference>